<organism evidence="7">
    <name type="scientific">Ostreococcus mediterraneus</name>
    <dbReference type="NCBI Taxonomy" id="1486918"/>
    <lineage>
        <taxon>Eukaryota</taxon>
        <taxon>Viridiplantae</taxon>
        <taxon>Chlorophyta</taxon>
        <taxon>Mamiellophyceae</taxon>
        <taxon>Mamiellales</taxon>
        <taxon>Bathycoccaceae</taxon>
        <taxon>Ostreococcus</taxon>
    </lineage>
</organism>
<dbReference type="InterPro" id="IPR010280">
    <property type="entry name" value="U5_MeTrfase_fam"/>
</dbReference>
<evidence type="ECO:0000256" key="3">
    <source>
        <dbReference type="ARBA" id="ARBA00022691"/>
    </source>
</evidence>
<comment type="caution">
    <text evidence="5">Lacks conserved residue(s) required for the propagation of feature annotation.</text>
</comment>
<evidence type="ECO:0000256" key="5">
    <source>
        <dbReference type="PROSITE-ProRule" id="PRU01024"/>
    </source>
</evidence>
<sequence length="238" mass="26068">MMKDDSTIVGVVRRRRKRAPYVVGQDFVVETMTTTTCDGRRVVEFKHTEGSFSNPNPDVAELTANFLCDVARELTANGGDRATRFVELYAGCGNHTVTLAPYFRGGALAVEINPALVDAARENFARNNVTNATIVNAAAEDWASAQRAPRDDDDERAVVLVDPPRAGLDAKTLDFITSSKAFDAVIYVACDALSLKRDIEDPERGFVARGFTLARLAAFDHAPTSRRWIELVGVFVRA</sequence>
<proteinExistence type="inferred from homology"/>
<evidence type="ECO:0000256" key="1">
    <source>
        <dbReference type="ARBA" id="ARBA00022603"/>
    </source>
</evidence>
<keyword evidence="4" id="KW-0819">tRNA processing</keyword>
<dbReference type="PROSITE" id="PS01230">
    <property type="entry name" value="TRMA_1"/>
    <property type="match status" value="1"/>
</dbReference>
<dbReference type="AlphaFoldDB" id="A0A7S0WG18"/>
<dbReference type="GO" id="GO:0005829">
    <property type="term" value="C:cytosol"/>
    <property type="evidence" value="ECO:0007669"/>
    <property type="project" value="TreeGrafter"/>
</dbReference>
<dbReference type="GO" id="GO:0000049">
    <property type="term" value="F:tRNA binding"/>
    <property type="evidence" value="ECO:0007669"/>
    <property type="project" value="TreeGrafter"/>
</dbReference>
<dbReference type="GO" id="GO:0032259">
    <property type="term" value="P:methylation"/>
    <property type="evidence" value="ECO:0007669"/>
    <property type="project" value="UniProtKB-KW"/>
</dbReference>
<keyword evidence="1 5" id="KW-0489">Methyltransferase</keyword>
<evidence type="ECO:0000256" key="6">
    <source>
        <dbReference type="PROSITE-ProRule" id="PRU10015"/>
    </source>
</evidence>
<feature type="active site" evidence="6">
    <location>
        <position position="190"/>
    </location>
</feature>
<dbReference type="PANTHER" id="PTHR47790">
    <property type="entry name" value="TRNA/TMRNA (URACIL-C(5))-METHYLTRANSFERASE"/>
    <property type="match status" value="1"/>
</dbReference>
<evidence type="ECO:0000256" key="4">
    <source>
        <dbReference type="ARBA" id="ARBA00022694"/>
    </source>
</evidence>
<protein>
    <recommendedName>
        <fullName evidence="8">tRNA(Phe) (4-demethylwyosine(37)-C(7)) aminocarboxypropyltransferase</fullName>
    </recommendedName>
</protein>
<evidence type="ECO:0000313" key="7">
    <source>
        <dbReference type="EMBL" id="CAD8811274.1"/>
    </source>
</evidence>
<accession>A0A7S0WG18</accession>
<keyword evidence="3 5" id="KW-0949">S-adenosyl-L-methionine</keyword>
<evidence type="ECO:0008006" key="8">
    <source>
        <dbReference type="Google" id="ProtNLM"/>
    </source>
</evidence>
<reference evidence="7" key="1">
    <citation type="submission" date="2021-01" db="EMBL/GenBank/DDBJ databases">
        <authorList>
            <person name="Corre E."/>
            <person name="Pelletier E."/>
            <person name="Niang G."/>
            <person name="Scheremetjew M."/>
            <person name="Finn R."/>
            <person name="Kale V."/>
            <person name="Holt S."/>
            <person name="Cochrane G."/>
            <person name="Meng A."/>
            <person name="Brown T."/>
            <person name="Cohen L."/>
        </authorList>
    </citation>
    <scope>NUCLEOTIDE SEQUENCE</scope>
    <source>
        <strain evidence="7">Clade-D-RCC1621</strain>
    </source>
</reference>
<dbReference type="InterPro" id="IPR030390">
    <property type="entry name" value="MeTrfase_TrmA_AS"/>
</dbReference>
<comment type="similarity">
    <text evidence="5">Belongs to the class I-like SAM-binding methyltransferase superfamily. RNA M5U methyltransferase family.</text>
</comment>
<dbReference type="PROSITE" id="PS51687">
    <property type="entry name" value="SAM_MT_RNA_M5U"/>
    <property type="match status" value="1"/>
</dbReference>
<dbReference type="EMBL" id="HBFO01003430">
    <property type="protein sequence ID" value="CAD8811274.1"/>
    <property type="molecule type" value="Transcribed_RNA"/>
</dbReference>
<keyword evidence="2 5" id="KW-0808">Transferase</keyword>
<dbReference type="InterPro" id="IPR011869">
    <property type="entry name" value="TrmA_MeTrfase"/>
</dbReference>
<dbReference type="GO" id="GO:0019843">
    <property type="term" value="F:rRNA binding"/>
    <property type="evidence" value="ECO:0007669"/>
    <property type="project" value="TreeGrafter"/>
</dbReference>
<dbReference type="SUPFAM" id="SSF53335">
    <property type="entry name" value="S-adenosyl-L-methionine-dependent methyltransferases"/>
    <property type="match status" value="1"/>
</dbReference>
<feature type="binding site" evidence="5">
    <location>
        <position position="111"/>
    </location>
    <ligand>
        <name>S-adenosyl-L-methionine</name>
        <dbReference type="ChEBI" id="CHEBI:59789"/>
    </ligand>
</feature>
<dbReference type="InterPro" id="IPR029063">
    <property type="entry name" value="SAM-dependent_MTases_sf"/>
</dbReference>
<dbReference type="PANTHER" id="PTHR47790:SF2">
    <property type="entry name" value="TRNA_TMRNA (URACIL-C(5))-METHYLTRANSFERASE"/>
    <property type="match status" value="1"/>
</dbReference>
<dbReference type="Pfam" id="PF05958">
    <property type="entry name" value="tRNA_U5-meth_tr"/>
    <property type="match status" value="1"/>
</dbReference>
<feature type="binding site" evidence="5">
    <location>
        <position position="89"/>
    </location>
    <ligand>
        <name>S-adenosyl-L-methionine</name>
        <dbReference type="ChEBI" id="CHEBI:59789"/>
    </ligand>
</feature>
<dbReference type="GO" id="GO:0008033">
    <property type="term" value="P:tRNA processing"/>
    <property type="evidence" value="ECO:0007669"/>
    <property type="project" value="UniProtKB-KW"/>
</dbReference>
<feature type="active site" description="Nucleophile" evidence="5">
    <location>
        <position position="190"/>
    </location>
</feature>
<dbReference type="Gene3D" id="3.40.50.150">
    <property type="entry name" value="Vaccinia Virus protein VP39"/>
    <property type="match status" value="1"/>
</dbReference>
<gene>
    <name evidence="7" type="ORF">OMED0930_LOCUS2368</name>
</gene>
<dbReference type="CDD" id="cd02440">
    <property type="entry name" value="AdoMet_MTases"/>
    <property type="match status" value="1"/>
</dbReference>
<name>A0A7S0WG18_9CHLO</name>
<dbReference type="GO" id="GO:0030697">
    <property type="term" value="F:tRNA (uracil(54)-C5)-methyltransferase activity, S-adenosyl methionine-dependent"/>
    <property type="evidence" value="ECO:0007669"/>
    <property type="project" value="InterPro"/>
</dbReference>
<evidence type="ECO:0000256" key="2">
    <source>
        <dbReference type="ARBA" id="ARBA00022679"/>
    </source>
</evidence>
<feature type="binding site" evidence="5">
    <location>
        <position position="162"/>
    </location>
    <ligand>
        <name>S-adenosyl-L-methionine</name>
        <dbReference type="ChEBI" id="CHEBI:59789"/>
    </ligand>
</feature>